<comment type="caution">
    <text evidence="2">The sequence shown here is derived from an EMBL/GenBank/DDBJ whole genome shotgun (WGS) entry which is preliminary data.</text>
</comment>
<dbReference type="OrthoDB" id="166635at2"/>
<dbReference type="AlphaFoldDB" id="A0A0W0GGK7"/>
<accession>A0A0W0GGK7</accession>
<evidence type="ECO:0000256" key="1">
    <source>
        <dbReference type="SAM" id="Phobius"/>
    </source>
</evidence>
<feature type="transmembrane region" description="Helical" evidence="1">
    <location>
        <begin position="95"/>
        <end position="115"/>
    </location>
</feature>
<keyword evidence="1" id="KW-0812">Transmembrane</keyword>
<evidence type="ECO:0000313" key="2">
    <source>
        <dbReference type="EMBL" id="KTB47690.1"/>
    </source>
</evidence>
<sequence length="122" mass="13226">MKKTHRIILAAAGGIIILALVWPVLGYGIYFTDPLNSIMGALTIFLFLVGALLVSYAAREIHPALAPSMWGILFLTFLVRFLAGNSDGPMEDLGIILMAGIPGAVLLFIGLKIYLRDRRRAG</sequence>
<organism evidence="2 3">
    <name type="scientific">Dehalogenimonas alkenigignens</name>
    <dbReference type="NCBI Taxonomy" id="1217799"/>
    <lineage>
        <taxon>Bacteria</taxon>
        <taxon>Bacillati</taxon>
        <taxon>Chloroflexota</taxon>
        <taxon>Dehalococcoidia</taxon>
        <taxon>Dehalococcoidales</taxon>
        <taxon>Dehalococcoidaceae</taxon>
        <taxon>Dehalogenimonas</taxon>
    </lineage>
</organism>
<reference evidence="2 3" key="1">
    <citation type="submission" date="2015-06" db="EMBL/GenBank/DDBJ databases">
        <title>Genome sequence of the organohalide-respiring Dehalogenimonas alkenigignens type strain (IP3-3T).</title>
        <authorList>
            <person name="Key T.A."/>
            <person name="Richmond D.P."/>
            <person name="Bowman K.S."/>
            <person name="Cho Y.-J."/>
            <person name="Chun J."/>
            <person name="da Costa M.S."/>
            <person name="Rainey F.A."/>
            <person name="Moe W.M."/>
        </authorList>
    </citation>
    <scope>NUCLEOTIDE SEQUENCE [LARGE SCALE GENOMIC DNA]</scope>
    <source>
        <strain evidence="2 3">IP3-3</strain>
    </source>
</reference>
<name>A0A0W0GGK7_9CHLR</name>
<gene>
    <name evidence="2" type="ORF">DEALK_05350</name>
</gene>
<evidence type="ECO:0000313" key="3">
    <source>
        <dbReference type="Proteomes" id="UP000053947"/>
    </source>
</evidence>
<dbReference type="STRING" id="1217799.DEALK_05350"/>
<feature type="transmembrane region" description="Helical" evidence="1">
    <location>
        <begin position="37"/>
        <end position="57"/>
    </location>
</feature>
<proteinExistence type="predicted"/>
<feature type="transmembrane region" description="Helical" evidence="1">
    <location>
        <begin position="64"/>
        <end position="83"/>
    </location>
</feature>
<dbReference type="Proteomes" id="UP000053947">
    <property type="component" value="Unassembled WGS sequence"/>
</dbReference>
<keyword evidence="3" id="KW-1185">Reference proteome</keyword>
<keyword evidence="1" id="KW-0472">Membrane</keyword>
<keyword evidence="1" id="KW-1133">Transmembrane helix</keyword>
<dbReference type="EMBL" id="LFDV01000002">
    <property type="protein sequence ID" value="KTB47690.1"/>
    <property type="molecule type" value="Genomic_DNA"/>
</dbReference>
<feature type="transmembrane region" description="Helical" evidence="1">
    <location>
        <begin position="7"/>
        <end position="31"/>
    </location>
</feature>
<protein>
    <submittedName>
        <fullName evidence="2">Uncharacterized protein</fullName>
    </submittedName>
</protein>
<dbReference type="RefSeq" id="WP_058438419.1">
    <property type="nucleotide sequence ID" value="NZ_KQ758903.1"/>
</dbReference>